<organism evidence="1 2">
    <name type="scientific">Mucilaginibacter terrenus</name>
    <dbReference type="NCBI Taxonomy" id="2482727"/>
    <lineage>
        <taxon>Bacteria</taxon>
        <taxon>Pseudomonadati</taxon>
        <taxon>Bacteroidota</taxon>
        <taxon>Sphingobacteriia</taxon>
        <taxon>Sphingobacteriales</taxon>
        <taxon>Sphingobacteriaceae</taxon>
        <taxon>Mucilaginibacter</taxon>
    </lineage>
</organism>
<evidence type="ECO:0000313" key="2">
    <source>
        <dbReference type="Proteomes" id="UP000260823"/>
    </source>
</evidence>
<accession>A0A3E2NKE1</accession>
<dbReference type="AlphaFoldDB" id="A0A3E2NKE1"/>
<reference evidence="1 2" key="1">
    <citation type="submission" date="2018-08" db="EMBL/GenBank/DDBJ databases">
        <title>Mucilaginibacter terrae sp. nov., isolated from manganese diggings.</title>
        <authorList>
            <person name="Huang Y."/>
            <person name="Zhou Z."/>
        </authorList>
    </citation>
    <scope>NUCLEOTIDE SEQUENCE [LARGE SCALE GENOMIC DNA]</scope>
    <source>
        <strain evidence="1 2">ZH6</strain>
    </source>
</reference>
<sequence>MEQVVLSEDGQSIYFNLLEDWDSFDIIIEVLVAYFSAKVYSKIDMPESRIYKIMVDKANFTLMNDPYGNSLRADNKEADKLIEQIYVQWSPYYNLWCSC</sequence>
<proteinExistence type="predicted"/>
<dbReference type="RefSeq" id="WP_117384834.1">
    <property type="nucleotide sequence ID" value="NZ_QWDE01000005.1"/>
</dbReference>
<keyword evidence="2" id="KW-1185">Reference proteome</keyword>
<dbReference type="EMBL" id="QWDE01000005">
    <property type="protein sequence ID" value="RFZ81467.1"/>
    <property type="molecule type" value="Genomic_DNA"/>
</dbReference>
<dbReference type="Proteomes" id="UP000260823">
    <property type="component" value="Unassembled WGS sequence"/>
</dbReference>
<protein>
    <submittedName>
        <fullName evidence="1">Uncharacterized protein</fullName>
    </submittedName>
</protein>
<gene>
    <name evidence="1" type="ORF">DYU05_19505</name>
</gene>
<comment type="caution">
    <text evidence="1">The sequence shown here is derived from an EMBL/GenBank/DDBJ whole genome shotgun (WGS) entry which is preliminary data.</text>
</comment>
<evidence type="ECO:0000313" key="1">
    <source>
        <dbReference type="EMBL" id="RFZ81467.1"/>
    </source>
</evidence>
<name>A0A3E2NKE1_9SPHI</name>